<reference evidence="1" key="1">
    <citation type="journal article" date="2015" name="Nature">
        <title>Complex archaea that bridge the gap between prokaryotes and eukaryotes.</title>
        <authorList>
            <person name="Spang A."/>
            <person name="Saw J.H."/>
            <person name="Jorgensen S.L."/>
            <person name="Zaremba-Niedzwiedzka K."/>
            <person name="Martijn J."/>
            <person name="Lind A.E."/>
            <person name="van Eijk R."/>
            <person name="Schleper C."/>
            <person name="Guy L."/>
            <person name="Ettema T.J."/>
        </authorList>
    </citation>
    <scope>NUCLEOTIDE SEQUENCE</scope>
</reference>
<sequence>ATERIVMFGYDREASVAGGYFCPSGDITVGRVCPETNRYGIFAVYVDP</sequence>
<accession>A0A0F8VSC5</accession>
<dbReference type="AlphaFoldDB" id="A0A0F8VSC5"/>
<name>A0A0F8VSC5_9ZZZZ</name>
<proteinExistence type="predicted"/>
<organism evidence="1">
    <name type="scientific">marine sediment metagenome</name>
    <dbReference type="NCBI Taxonomy" id="412755"/>
    <lineage>
        <taxon>unclassified sequences</taxon>
        <taxon>metagenomes</taxon>
        <taxon>ecological metagenomes</taxon>
    </lineage>
</organism>
<evidence type="ECO:0000313" key="1">
    <source>
        <dbReference type="EMBL" id="KKK47227.1"/>
    </source>
</evidence>
<comment type="caution">
    <text evidence="1">The sequence shown here is derived from an EMBL/GenBank/DDBJ whole genome shotgun (WGS) entry which is preliminary data.</text>
</comment>
<dbReference type="EMBL" id="LAZR01069686">
    <property type="protein sequence ID" value="KKK47227.1"/>
    <property type="molecule type" value="Genomic_DNA"/>
</dbReference>
<feature type="non-terminal residue" evidence="1">
    <location>
        <position position="1"/>
    </location>
</feature>
<protein>
    <submittedName>
        <fullName evidence="1">Uncharacterized protein</fullName>
    </submittedName>
</protein>
<gene>
    <name evidence="1" type="ORF">LCGC14_3157350</name>
</gene>